<keyword evidence="1" id="KW-0472">Membrane</keyword>
<feature type="transmembrane region" description="Helical" evidence="1">
    <location>
        <begin position="24"/>
        <end position="43"/>
    </location>
</feature>
<evidence type="ECO:0000313" key="2">
    <source>
        <dbReference type="EMBL" id="WMW66579.1"/>
    </source>
</evidence>
<evidence type="ECO:0000256" key="1">
    <source>
        <dbReference type="SAM" id="Phobius"/>
    </source>
</evidence>
<dbReference type="RefSeq" id="WP_309542450.1">
    <property type="nucleotide sequence ID" value="NZ_CP133659.1"/>
</dbReference>
<reference evidence="2" key="1">
    <citation type="submission" date="2023-09" db="EMBL/GenBank/DDBJ databases">
        <authorList>
            <consortium name="CW5 consortium"/>
            <person name="Lu C.-W."/>
        </authorList>
    </citation>
    <scope>NUCLEOTIDE SEQUENCE</scope>
    <source>
        <strain evidence="2">KPS</strain>
    </source>
</reference>
<name>A0ABY9R4B6_9BACT</name>
<dbReference type="EMBL" id="CP133659">
    <property type="protein sequence ID" value="WMW66579.1"/>
    <property type="molecule type" value="Genomic_DNA"/>
</dbReference>
<keyword evidence="1" id="KW-0812">Transmembrane</keyword>
<organism evidence="2 3">
    <name type="scientific">Nitratidesulfovibrio liaohensis</name>
    <dbReference type="NCBI Taxonomy" id="2604158"/>
    <lineage>
        <taxon>Bacteria</taxon>
        <taxon>Pseudomonadati</taxon>
        <taxon>Thermodesulfobacteriota</taxon>
        <taxon>Desulfovibrionia</taxon>
        <taxon>Desulfovibrionales</taxon>
        <taxon>Desulfovibrionaceae</taxon>
        <taxon>Nitratidesulfovibrio</taxon>
    </lineage>
</organism>
<proteinExistence type="predicted"/>
<keyword evidence="1" id="KW-1133">Transmembrane helix</keyword>
<gene>
    <name evidence="2" type="ORF">KPS_001172</name>
</gene>
<protein>
    <recommendedName>
        <fullName evidence="4">Lipoprotein</fullName>
    </recommendedName>
</protein>
<keyword evidence="3" id="KW-1185">Reference proteome</keyword>
<accession>A0ABY9R4B6</accession>
<evidence type="ECO:0000313" key="3">
    <source>
        <dbReference type="Proteomes" id="UP001180616"/>
    </source>
</evidence>
<evidence type="ECO:0008006" key="4">
    <source>
        <dbReference type="Google" id="ProtNLM"/>
    </source>
</evidence>
<sequence>MPVLSRSLFPSRCDSGHPAQPAGFRILAALAVLLMCTALLAGCGKKTVGHLARAQLQPDTPQTVSMQYLRFTYRVVPLRESVGVRGQASLVPGALPAWATWYEQLTVMVYLSDASGRVLDAAEYDYLPRAVGDEGSLPFETRFYLDPDDQGPLYVSFGYRMVATEHAPTPDGPNGSSGELGDVGRSLIVGEGALDN</sequence>
<dbReference type="Proteomes" id="UP001180616">
    <property type="component" value="Chromosome"/>
</dbReference>